<dbReference type="InterPro" id="IPR018392">
    <property type="entry name" value="LysM"/>
</dbReference>
<dbReference type="Pfam" id="PF01476">
    <property type="entry name" value="LysM"/>
    <property type="match status" value="1"/>
</dbReference>
<feature type="transmembrane region" description="Helical" evidence="1">
    <location>
        <begin position="551"/>
        <end position="569"/>
    </location>
</feature>
<accession>A0A1H0WU79</accession>
<dbReference type="AlphaFoldDB" id="A0A1H0WU79"/>
<evidence type="ECO:0000313" key="3">
    <source>
        <dbReference type="EMBL" id="SDP94159.1"/>
    </source>
</evidence>
<feature type="domain" description="LysM" evidence="2">
    <location>
        <begin position="429"/>
        <end position="478"/>
    </location>
</feature>
<organism evidence="3 4">
    <name type="scientific">Paracidovorax cattleyae</name>
    <dbReference type="NCBI Taxonomy" id="80868"/>
    <lineage>
        <taxon>Bacteria</taxon>
        <taxon>Pseudomonadati</taxon>
        <taxon>Pseudomonadota</taxon>
        <taxon>Betaproteobacteria</taxon>
        <taxon>Burkholderiales</taxon>
        <taxon>Comamonadaceae</taxon>
        <taxon>Paracidovorax</taxon>
    </lineage>
</organism>
<evidence type="ECO:0000259" key="2">
    <source>
        <dbReference type="PROSITE" id="PS51782"/>
    </source>
</evidence>
<keyword evidence="1" id="KW-1133">Transmembrane helix</keyword>
<keyword evidence="1" id="KW-0472">Membrane</keyword>
<dbReference type="InterPro" id="IPR029063">
    <property type="entry name" value="SAM-dependent_MTases_sf"/>
</dbReference>
<dbReference type="EMBL" id="FNJL01000059">
    <property type="protein sequence ID" value="SDP94159.1"/>
    <property type="molecule type" value="Genomic_DNA"/>
</dbReference>
<dbReference type="Gene3D" id="2.180.10.10">
    <property type="entry name" value="RHS repeat-associated core"/>
    <property type="match status" value="1"/>
</dbReference>
<name>A0A1H0WU79_9BURK</name>
<evidence type="ECO:0000313" key="4">
    <source>
        <dbReference type="Proteomes" id="UP000199317"/>
    </source>
</evidence>
<dbReference type="InterPro" id="IPR036779">
    <property type="entry name" value="LysM_dom_sf"/>
</dbReference>
<keyword evidence="4" id="KW-1185">Reference proteome</keyword>
<dbReference type="Gene3D" id="3.10.350.10">
    <property type="entry name" value="LysM domain"/>
    <property type="match status" value="1"/>
</dbReference>
<dbReference type="Proteomes" id="UP000199317">
    <property type="component" value="Unassembled WGS sequence"/>
</dbReference>
<evidence type="ECO:0000256" key="1">
    <source>
        <dbReference type="SAM" id="Phobius"/>
    </source>
</evidence>
<protein>
    <submittedName>
        <fullName evidence="3">YD repeat-containing protein</fullName>
    </submittedName>
</protein>
<gene>
    <name evidence="3" type="ORF">SAMN04489708_1595</name>
</gene>
<dbReference type="CDD" id="cd00118">
    <property type="entry name" value="LysM"/>
    <property type="match status" value="1"/>
</dbReference>
<dbReference type="SMART" id="SM00257">
    <property type="entry name" value="LysM"/>
    <property type="match status" value="2"/>
</dbReference>
<sequence>MSQKTLLTSGLLDDVVYQDNHLVYDAQHRLRAVFDGRSDVRITYDLAGNRSQVKTHVINTIRTTTEQGGLQERQVVHTDTTDFQYDAMNRQAWSQQVSSVNGGVETHTYEYDLAGNRTLDRTVTNGQTKTYTYTYDDLHRIDYYRGDGASDQMDRIRYDGAGRQVAARTLIGETGGSYEYRYSQYDAAGKLQDVHTVVRSSKTGDNQKVSQTTNVAYHDAGGVTGLGYDAAGNLKGVRQDGDGGATTTTYQYTYLNGSWQQSAALTRRGGDVVGTITQRDANGFVVGIRQPKATGSAAQAPDGSLAAALTNQATQATSNDARYDRTFVNDANGTAVFVSQGGFNAQGEVQSSIANPASGYQGGVTGSRLTPGHVQRQLVANGEVLARYGDAPTQEENTPQTNTPAYVDTADFRLQAAQIRPRHKSLDPVAYTVVGGETLKDIARNVLGDASLWWRIAEANSLAVSGDGALTAGQTLTVPKLSLNANGVETFQPYDPSQAMGSMDPVLPVPANGGGCGGIGAIIMVAVAVVVSIYTAGVLSGASVNIMQAGMSVLSGGTFGAGAAGIAGMSQLGVVGAAMAAGAVGSVASQAVGNLIGSQDGFNWKSVALSALGSGVGSALSLSGALPQLGSPFADAALRQAVSGTISQGIGTVTGLQSHFDWKSVAAGAVGAGVGATVGQALQSGNVFGSLGSEFATGLARGAVSGFAAGMTTAVLKGGRVSVQQVATDAFGNALGQSLAAASGTQVTFAQDTAARSRALDPMGLRQMAPTAASPDGEGAVAYPVRMPGDIETQPLPAQVEDVRRTVRAGEFGGSLERIARSELGTGASQRAINNYVGQLFEINGISNARRIMPDQSIMLPGADTAAATTGLRLYGNDIAIGEQAAAEQAARQAAAAQQAAAQAATLANQDVVSLAGMRDPRMLSRRDAEAMSPANDGSRPVQYLSQWDGVTRQAPIVNYLQSTLGGMDPVRGSQLWTQVAKGLPEAAINEFGGFALAKVLGAGARIFNVARSETSLLNAELNATFSNGLARDLPLSARLDGVVGVGNAGGAFPREPVILDLFGGRTSQIPGAINVDIVAQEGVRASATQLPFRANSADKIVASNPYLPDGSGIMDWLPGAAEALKPGGTLTINATPLNKFGQLPSTEVLESLGLKVVQPPGPLLPDFRGNVFRYTDGGVIPPGKVGSTVLKKIGD</sequence>
<proteinExistence type="predicted"/>
<dbReference type="PROSITE" id="PS51782">
    <property type="entry name" value="LYSM"/>
    <property type="match status" value="1"/>
</dbReference>
<reference evidence="4" key="1">
    <citation type="submission" date="2016-10" db="EMBL/GenBank/DDBJ databases">
        <authorList>
            <person name="Varghese N."/>
            <person name="Submissions S."/>
        </authorList>
    </citation>
    <scope>NUCLEOTIDE SEQUENCE [LARGE SCALE GENOMIC DNA]</scope>
    <source>
        <strain evidence="4">DSM 17101</strain>
    </source>
</reference>
<dbReference type="SUPFAM" id="SSF53335">
    <property type="entry name" value="S-adenosyl-L-methionine-dependent methyltransferases"/>
    <property type="match status" value="1"/>
</dbReference>
<keyword evidence="1" id="KW-0812">Transmembrane</keyword>
<feature type="transmembrane region" description="Helical" evidence="1">
    <location>
        <begin position="518"/>
        <end position="539"/>
    </location>
</feature>